<organism evidence="2 3">
    <name type="scientific">Mycena metata</name>
    <dbReference type="NCBI Taxonomy" id="1033252"/>
    <lineage>
        <taxon>Eukaryota</taxon>
        <taxon>Fungi</taxon>
        <taxon>Dikarya</taxon>
        <taxon>Basidiomycota</taxon>
        <taxon>Agaricomycotina</taxon>
        <taxon>Agaricomycetes</taxon>
        <taxon>Agaricomycetidae</taxon>
        <taxon>Agaricales</taxon>
        <taxon>Marasmiineae</taxon>
        <taxon>Mycenaceae</taxon>
        <taxon>Mycena</taxon>
    </lineage>
</organism>
<evidence type="ECO:0000313" key="3">
    <source>
        <dbReference type="Proteomes" id="UP001215598"/>
    </source>
</evidence>
<reference evidence="2" key="1">
    <citation type="submission" date="2023-03" db="EMBL/GenBank/DDBJ databases">
        <title>Massive genome expansion in bonnet fungi (Mycena s.s.) driven by repeated elements and novel gene families across ecological guilds.</title>
        <authorList>
            <consortium name="Lawrence Berkeley National Laboratory"/>
            <person name="Harder C.B."/>
            <person name="Miyauchi S."/>
            <person name="Viragh M."/>
            <person name="Kuo A."/>
            <person name="Thoen E."/>
            <person name="Andreopoulos B."/>
            <person name="Lu D."/>
            <person name="Skrede I."/>
            <person name="Drula E."/>
            <person name="Henrissat B."/>
            <person name="Morin E."/>
            <person name="Kohler A."/>
            <person name="Barry K."/>
            <person name="LaButti K."/>
            <person name="Morin E."/>
            <person name="Salamov A."/>
            <person name="Lipzen A."/>
            <person name="Mereny Z."/>
            <person name="Hegedus B."/>
            <person name="Baldrian P."/>
            <person name="Stursova M."/>
            <person name="Weitz H."/>
            <person name="Taylor A."/>
            <person name="Grigoriev I.V."/>
            <person name="Nagy L.G."/>
            <person name="Martin F."/>
            <person name="Kauserud H."/>
        </authorList>
    </citation>
    <scope>NUCLEOTIDE SEQUENCE</scope>
    <source>
        <strain evidence="2">CBHHK182m</strain>
    </source>
</reference>
<keyword evidence="1" id="KW-0472">Membrane</keyword>
<dbReference type="EMBL" id="JARKIB010000234">
    <property type="protein sequence ID" value="KAJ7721001.1"/>
    <property type="molecule type" value="Genomic_DNA"/>
</dbReference>
<feature type="transmembrane region" description="Helical" evidence="1">
    <location>
        <begin position="165"/>
        <end position="185"/>
    </location>
</feature>
<evidence type="ECO:0000313" key="2">
    <source>
        <dbReference type="EMBL" id="KAJ7721001.1"/>
    </source>
</evidence>
<dbReference type="Proteomes" id="UP001215598">
    <property type="component" value="Unassembled WGS sequence"/>
</dbReference>
<keyword evidence="1" id="KW-1133">Transmembrane helix</keyword>
<comment type="caution">
    <text evidence="2">The sequence shown here is derived from an EMBL/GenBank/DDBJ whole genome shotgun (WGS) entry which is preliminary data.</text>
</comment>
<evidence type="ECO:0000256" key="1">
    <source>
        <dbReference type="SAM" id="Phobius"/>
    </source>
</evidence>
<keyword evidence="3" id="KW-1185">Reference proteome</keyword>
<name>A0AAD7MJX9_9AGAR</name>
<keyword evidence="1" id="KW-0812">Transmembrane</keyword>
<protein>
    <submittedName>
        <fullName evidence="2">Uncharacterized protein</fullName>
    </submittedName>
</protein>
<feature type="transmembrane region" description="Helical" evidence="1">
    <location>
        <begin position="84"/>
        <end position="102"/>
    </location>
</feature>
<sequence length="186" mass="21128">MYTYSSGSTANYLQNDYLPLSPLWRPGAPKPPTSSSDLVHINYPCTDPTSGARIPHSPMLLHSRPRSSHSGHLSEIRSHRRHRTLIWIMWYHAYLLLIHLSVPYDFSSIVSTPTSLFLIVFSHAAPSHHTSIIPHRFFICLKAGILVLSSYCSFIHLSIYLTICFAFILYLLAIILHTHLTYSAAR</sequence>
<proteinExistence type="predicted"/>
<dbReference type="AlphaFoldDB" id="A0AAD7MJX9"/>
<gene>
    <name evidence="2" type="ORF">B0H16DRAFT_1603437</name>
</gene>
<accession>A0AAD7MJX9</accession>